<protein>
    <submittedName>
        <fullName evidence="1">Testicular acid phosphatase</fullName>
    </submittedName>
</protein>
<dbReference type="AlphaFoldDB" id="A0A2A3E9J4"/>
<evidence type="ECO:0000313" key="2">
    <source>
        <dbReference type="Proteomes" id="UP000242457"/>
    </source>
</evidence>
<dbReference type="SUPFAM" id="SSF53254">
    <property type="entry name" value="Phosphoglycerate mutase-like"/>
    <property type="match status" value="1"/>
</dbReference>
<evidence type="ECO:0000313" key="1">
    <source>
        <dbReference type="EMBL" id="PBC28144.1"/>
    </source>
</evidence>
<dbReference type="EMBL" id="KZ288322">
    <property type="protein sequence ID" value="PBC28144.1"/>
    <property type="molecule type" value="Genomic_DNA"/>
</dbReference>
<dbReference type="Proteomes" id="UP000242457">
    <property type="component" value="Unassembled WGS sequence"/>
</dbReference>
<gene>
    <name evidence="1" type="ORF">APICC_06786</name>
</gene>
<reference evidence="1 2" key="1">
    <citation type="submission" date="2014-07" db="EMBL/GenBank/DDBJ databases">
        <title>Genomic and transcriptomic analysis on Apis cerana provide comprehensive insights into honey bee biology.</title>
        <authorList>
            <person name="Diao Q."/>
            <person name="Sun L."/>
            <person name="Zheng H."/>
            <person name="Zheng H."/>
            <person name="Xu S."/>
            <person name="Wang S."/>
            <person name="Zeng Z."/>
            <person name="Hu F."/>
            <person name="Su S."/>
            <person name="Wu J."/>
        </authorList>
    </citation>
    <scope>NUCLEOTIDE SEQUENCE [LARGE SCALE GENOMIC DNA]</scope>
    <source>
        <tissue evidence="1">Pupae without intestine</tissue>
    </source>
</reference>
<sequence>MKQSIRFVVTFFDSLSTMDTTWTLRFIVCLLCCRASLAELKLVQTIFRHGNKMPSNINFYPNDPYINYTYEPAGEGGLTNVGKTTMWNSDLNWQPIPVWTMPITMDCLYNTQYSAKYYTLRNIVEKTDKDVIQFEKDNKDTYKYLSEHTGGNITQSNVLLLYQYLFDQRNIGLELPEWTKSVFPYGKLDELATYDILIRTRTLESKQILAGISTNFYRIVYFLPA</sequence>
<dbReference type="STRING" id="94128.A0A2A3E9J4"/>
<keyword evidence="2" id="KW-1185">Reference proteome</keyword>
<organism evidence="1 2">
    <name type="scientific">Apis cerana cerana</name>
    <name type="common">Oriental honeybee</name>
    <dbReference type="NCBI Taxonomy" id="94128"/>
    <lineage>
        <taxon>Eukaryota</taxon>
        <taxon>Metazoa</taxon>
        <taxon>Ecdysozoa</taxon>
        <taxon>Arthropoda</taxon>
        <taxon>Hexapoda</taxon>
        <taxon>Insecta</taxon>
        <taxon>Pterygota</taxon>
        <taxon>Neoptera</taxon>
        <taxon>Endopterygota</taxon>
        <taxon>Hymenoptera</taxon>
        <taxon>Apocrita</taxon>
        <taxon>Aculeata</taxon>
        <taxon>Apoidea</taxon>
        <taxon>Anthophila</taxon>
        <taxon>Apidae</taxon>
        <taxon>Apis</taxon>
    </lineage>
</organism>
<dbReference type="OrthoDB" id="5821688at2759"/>
<dbReference type="Gene3D" id="3.40.50.1240">
    <property type="entry name" value="Phosphoglycerate mutase-like"/>
    <property type="match status" value="2"/>
</dbReference>
<proteinExistence type="predicted"/>
<dbReference type="GO" id="GO:0016791">
    <property type="term" value="F:phosphatase activity"/>
    <property type="evidence" value="ECO:0007669"/>
    <property type="project" value="UniProtKB-ARBA"/>
</dbReference>
<name>A0A2A3E9J4_APICC</name>
<dbReference type="InterPro" id="IPR029033">
    <property type="entry name" value="His_PPase_superfam"/>
</dbReference>
<accession>A0A2A3E9J4</accession>